<feature type="domain" description="FlgD/Vpr Ig-like" evidence="1">
    <location>
        <begin position="3157"/>
        <end position="3226"/>
    </location>
</feature>
<dbReference type="Pfam" id="PF13860">
    <property type="entry name" value="FlgD_ig"/>
    <property type="match status" value="1"/>
</dbReference>
<dbReference type="STRING" id="261392.SAMN02745149_01020"/>
<keyword evidence="3" id="KW-1185">Reference proteome</keyword>
<sequence>MLFGDTVKTSALFQNTISSFFLKRARTVKYCAVFAAYVLCAIGTWGADYTWTGGGTDSNWTNVGNWYSDSGSSYPGTGDTAIFKGDKAVTVDLDDDIEISKLQTGTGGSYTVTINTNGHTLTSSSFIVNAEYSGSFDTNTVITGGGSVKTKTFDFPDKNNHNVTISSGTTLEISTTLYGNANDNGKLTFKGSGTLYLPASGANVDYGESKITYDRRTGLKVLPLGEPTYYKVTATGLDDFPTTNITITITRNETDDPSLEQVKYPYTFTTTNTGGGTFSFNGQNGDSNGYLPIEPTATDKKAEFTLKYSEPENLAPGDGFTLTIRTPDNSMELAVISYYKDKPRWTGAENSSWENVANWTGITNISEITSTSEITINSGVSNYPEISANVSLKSLTITSNAKVTMTGGTLTVDKLICTGNSNFTATGGTVVFGNSETDAEFSADYPDNSSFCNVEITAGKNFTSSNSMTVTENFTSNGNTTLSSGTLTVSGTTTVSSGTKMNVKNADFGGNVTNNGEISCGGGEVTFGSTLTNNGTITGGSGAVTFGETVNSGEITCSTTSTIFNGAVTVEASGTITGTDGAVSFDGIVTNGGTITGGAGEVSFGSTLTNDGTITGGSGELLFLESVTNDGKITAGNSVNDTAAVTFSKKYAGTGGTLVGSAADSTYIDFYEDAEFGTVTVNNSSLRFRGSTAQTLTPNGQSVKAVIFDNTGKTTLNGSLTANGLITVSGILSCGSLSAITANAGLTIENTGTLNAGDSKITLSNGTAWNNGGTLNAGNSEITLSNGTAWNNGGTFNCGTGTVIVSGSGATILGNNTFFNFKCTTAGATVTFEAGKTQTVSENFTITGSSGNKVQLTSTTTTDSWTFEAEANKVNVQYAAISNSNSKYVLAGTPNSSTWTDNGGNTNWFSASYIWKGTEDTDWDKAENWTDTNGLAVAAAPQKDNNEVEISIGKVDEPATNTLEVNSNLTLKSITVKSGSTIDLASYSVTVDSFTNNGTVRLDGTQSITGTMKNELGSTVEYYGTIGTSLPWDGDSSQDGKNYENLVFTNGASTSDTVTVSGTTTINTGSEDVKLSSTDNIFSGKITVRSGGKVSITAATTEEIKIAAGAKCNSLEINGNTALHGNVTTTGAQDYNGNVTLYANSSLIANSGGAAQTVTLGKDSNSQIKTNDTAQTLSVGTESVSSNCTVNGTFNAQLTSFTVYGETTVSDGGAVTAGTQSYNGAVTVFAGGTIIGTDGTAEFKSTVTNNGTITGSSGAVTFNGNVTNDGKISGSTGRITFRGTYGSSTATEATPAILTASSGNTYFSSDADFSYTTFTANGGTVVFNSATGQTLKLTNATTFNNVMLPDDGTTSVLKVNGTFNINGTLKTSANRTLDMQTNNSALNVVGTTDNSGEIKLGSQPAQFTGAVTNNGKITASDGAVTFGETTNSGGITCSTTTTVFNGAVTVSAGGTITGTEGTVTFGGNVTNDGEINGSSGKITFSGTYGSSTATETTPAKLTASSGNTNFSSDADFSYTTFNANGGIVLFSSTETTGQTLKLANTTTFNKISIQTSAGGFTAEGTENGKLIANTLTLINTNADAIFNVPINATTIEMKNTAETAGAVTFNNDVTAVTINNTTDHSVINFDITFNAATTVTNSVTFGTTGTLTLGNNTEDTFTFKGGITHTKGNTTLSGKIITNSSPVVLSSDANIKTLTLTGNSTIQTTGAVGNETGAAITLGAVSAVSSVSGEEKTLSLTGGTGNITVYGAVGSESTKLGNITIKGNDVTLQKQVTTNGKLSVTHSGIFTIAEKADITADKGFIQYGTGTLAIGGTSSTTSITTKNAPISFNGSGTLTLNGDIFLTSSSDTANGGNININTPVEPAVNSAPCLTLSAGKGNIYFNSKLKANKISVTAEKITLTQTAKLDTAETAVFSNSGILLLEPGCSIEASTITQDGSGENQIAGTITAQEIILKNNTYIYNETEIKPGTFTVCNFTVGNDTTPAGLANLYISALEGESPAQVTFNADVSIHGNYALFNGTVIQNGNLTVDKDIILLNGDISTMYKDSSIGVTDLFEYTGRNGSVIAKNSLSAFPNEMPDGTTINHNGKYISTFSILPGITISAGQNFYDNGTDLTPIGSWTLKLKANDKATDAFAELYNAKIVHCKVSPIDGGKAFLSAAENGTDADGRNNDGVFFSRPEILVHNAANAKDTDGNANLSGTYTVYDNVIRVEFVDSITKQPLKIENSSNEISAALEHIKFGSTSTSQKIFEGAYTTAECTQSTDGKGDLSVFFLKTANSDKWNTDATGISSGANESTDWDGTHRTAIPYLNIPKALESVWQTLRDEHKNRISHYYTESPQLSSVNETSGATFTATADLCAPVLVAVRTGQELHTKNDGTAESQPFYDSHNFIELQYSEPVNTGNILLTSTEEETVQNTQVQDDFGKIDGTSGNGLTVSGLIKTAAGMLKTGSNGTEDNLVHSLYRKFSVNAGEEDSFNAHSLRISIAGYVDKTVSTVRGSFKHWKGYIDSAETPSGTVTRISSPLIKDFNGNVLEAAGTSAHKLPELSVSSEESELYGKWDTLPPAFAVYKNITNNEDTGFEAIGTNDTDSTTLDRIEFHVFDNETNEPAWYIKTGWCSESKSLFTPFSYAADIFGGARPFSTEEKIRTSGGLRYASLYNKSSSFSYKIKGKPDTYSFGSDEITGGAKGLVFRTQSEITHATGSEDGLYFSVHFADSSIPLKTTFEVTYNENGFVTDLAGNRMKSGTVTTIDRTAPTFNMSVGAVPDDSGNTYEELYIIFNKKLNTDAVTVYNNDGTTETKQFSEALRESLRFVDSKTQLPVSDIFVSTEKDVDVVFKNDNFTGLKIPLNRSLTYGDIKNLWIQAFTGKTSVDPLSGVENANITYIQDTLGNCLPYKSAHAISDFAINIVNPIYAYDARTTEDGAFFSQQMYQDGSWAVHDWNAEQKNYGTLSAGYDLFIEANLSDENGEAPADTTVFAYFDSTPDTQAVSVTYNENISGTGLSSWRVWLPNFIAASSATQERSPIFKALSPQNNVMSKQTVLAGIKGEMPADAKTENEMRFSLNSTTMENAGWKSGDQISFLFALSDANNNPVKICHAPEYDSLTDTYTTEESPLFALRLKNSGYLTSVDLWSFKLQDITKQRGGVTIFNNVINAANGEKTVVQVNMPSGGTLNVIVMTLDGNIVKYLQHGEASQGEHNYTWDGTTKSGKKVARGLYFIRVFGNGIDETRKVMVVK</sequence>
<evidence type="ECO:0000259" key="1">
    <source>
        <dbReference type="Pfam" id="PF13860"/>
    </source>
</evidence>
<dbReference type="Proteomes" id="UP000190423">
    <property type="component" value="Unassembled WGS sequence"/>
</dbReference>
<accession>A0A1T4K618</accession>
<organism evidence="2 3">
    <name type="scientific">Treponema porcinum</name>
    <dbReference type="NCBI Taxonomy" id="261392"/>
    <lineage>
        <taxon>Bacteria</taxon>
        <taxon>Pseudomonadati</taxon>
        <taxon>Spirochaetota</taxon>
        <taxon>Spirochaetia</taxon>
        <taxon>Spirochaetales</taxon>
        <taxon>Treponemataceae</taxon>
        <taxon>Treponema</taxon>
    </lineage>
</organism>
<dbReference type="InterPro" id="IPR025965">
    <property type="entry name" value="FlgD/Vpr_Ig-like"/>
</dbReference>
<dbReference type="Gene3D" id="2.60.40.4070">
    <property type="match status" value="1"/>
</dbReference>
<dbReference type="EMBL" id="FUWG01000006">
    <property type="protein sequence ID" value="SJZ37856.1"/>
    <property type="molecule type" value="Genomic_DNA"/>
</dbReference>
<gene>
    <name evidence="2" type="ORF">SAMN02745149_01020</name>
</gene>
<proteinExistence type="predicted"/>
<evidence type="ECO:0000313" key="2">
    <source>
        <dbReference type="EMBL" id="SJZ37856.1"/>
    </source>
</evidence>
<name>A0A1T4K618_TREPO</name>
<evidence type="ECO:0000313" key="3">
    <source>
        <dbReference type="Proteomes" id="UP000190423"/>
    </source>
</evidence>
<protein>
    <submittedName>
        <fullName evidence="2">FlgD Ig-like domain-containing protein</fullName>
    </submittedName>
</protein>
<reference evidence="2 3" key="1">
    <citation type="submission" date="2017-02" db="EMBL/GenBank/DDBJ databases">
        <authorList>
            <person name="Peterson S.W."/>
        </authorList>
    </citation>
    <scope>NUCLEOTIDE SEQUENCE [LARGE SCALE GENOMIC DNA]</scope>
    <source>
        <strain evidence="2 3">ATCC BAA-908</strain>
    </source>
</reference>